<feature type="compositionally biased region" description="Polar residues" evidence="1">
    <location>
        <begin position="186"/>
        <end position="197"/>
    </location>
</feature>
<reference evidence="2 3" key="2">
    <citation type="submission" date="2018-11" db="EMBL/GenBank/DDBJ databases">
        <authorList>
            <consortium name="Pathogen Informatics"/>
        </authorList>
    </citation>
    <scope>NUCLEOTIDE SEQUENCE [LARGE SCALE GENOMIC DNA]</scope>
    <source>
        <strain evidence="2 3">Egypt</strain>
    </source>
</reference>
<keyword evidence="3" id="KW-1185">Reference proteome</keyword>
<evidence type="ECO:0000313" key="2">
    <source>
        <dbReference type="EMBL" id="VDP89990.1"/>
    </source>
</evidence>
<proteinExistence type="predicted"/>
<feature type="compositionally biased region" description="Low complexity" evidence="1">
    <location>
        <begin position="93"/>
        <end position="108"/>
    </location>
</feature>
<sequence length="321" mass="33616">MNVANGKTATKPITNGASSTPLSEVTFNGTTIESTQTNQSNHQFSGFGLSDHAWGPPQSASHRRRRPGVGKSNPAMRTTVSRPSGFNAAKSYASTASTESPTNTNSSSGPLLAKKPASIGSRSAISSSSGLATSTATITGSTTGVTPPVTTTYSDSNSGTVFSQSKSAQPNTSPSYTLTRGGRGGRSQQPYLLSTPPSHAPCGNPMDYANSNTTLSYAQSPPSNTTGLTEYAKTLPPAPGGGGGGALMRDRSHLVWESEMEREAIQSVLSAIPAPQVSWAPIYDVVVALLIDSILSILKWYACRFYSYSVDVWSIIRVVNR</sequence>
<feature type="compositionally biased region" description="Polar residues" evidence="1">
    <location>
        <begin position="75"/>
        <end position="84"/>
    </location>
</feature>
<reference evidence="4" key="1">
    <citation type="submission" date="2016-06" db="UniProtKB">
        <authorList>
            <consortium name="WormBaseParasite"/>
        </authorList>
    </citation>
    <scope>IDENTIFICATION</scope>
</reference>
<name>A0A183B0I3_9TREM</name>
<evidence type="ECO:0000313" key="3">
    <source>
        <dbReference type="Proteomes" id="UP000272942"/>
    </source>
</evidence>
<gene>
    <name evidence="2" type="ORF">ECPE_LOCUS12718</name>
</gene>
<dbReference type="WBParaSite" id="ECPE_0001275401-mRNA-1">
    <property type="protein sequence ID" value="ECPE_0001275401-mRNA-1"/>
    <property type="gene ID" value="ECPE_0001275401"/>
</dbReference>
<feature type="compositionally biased region" description="Polar residues" evidence="1">
    <location>
        <begin position="209"/>
        <end position="228"/>
    </location>
</feature>
<feature type="compositionally biased region" description="Low complexity" evidence="1">
    <location>
        <begin position="116"/>
        <end position="154"/>
    </location>
</feature>
<feature type="compositionally biased region" description="Polar residues" evidence="1">
    <location>
        <begin position="1"/>
        <end position="44"/>
    </location>
</feature>
<feature type="region of interest" description="Disordered" evidence="1">
    <location>
        <begin position="1"/>
        <end position="244"/>
    </location>
</feature>
<dbReference type="AlphaFoldDB" id="A0A183B0I3"/>
<dbReference type="EMBL" id="UZAN01053468">
    <property type="protein sequence ID" value="VDP89990.1"/>
    <property type="molecule type" value="Genomic_DNA"/>
</dbReference>
<protein>
    <submittedName>
        <fullName evidence="4">Flocculation protein FLO11-like</fullName>
    </submittedName>
</protein>
<organism evidence="4">
    <name type="scientific">Echinostoma caproni</name>
    <dbReference type="NCBI Taxonomy" id="27848"/>
    <lineage>
        <taxon>Eukaryota</taxon>
        <taxon>Metazoa</taxon>
        <taxon>Spiralia</taxon>
        <taxon>Lophotrochozoa</taxon>
        <taxon>Platyhelminthes</taxon>
        <taxon>Trematoda</taxon>
        <taxon>Digenea</taxon>
        <taxon>Plagiorchiida</taxon>
        <taxon>Echinostomata</taxon>
        <taxon>Echinostomatoidea</taxon>
        <taxon>Echinostomatidae</taxon>
        <taxon>Echinostoma</taxon>
    </lineage>
</organism>
<evidence type="ECO:0000256" key="1">
    <source>
        <dbReference type="SAM" id="MobiDB-lite"/>
    </source>
</evidence>
<evidence type="ECO:0000313" key="4">
    <source>
        <dbReference type="WBParaSite" id="ECPE_0001275401-mRNA-1"/>
    </source>
</evidence>
<feature type="compositionally biased region" description="Polar residues" evidence="1">
    <location>
        <begin position="155"/>
        <end position="178"/>
    </location>
</feature>
<accession>A0A183B0I3</accession>
<dbReference type="Proteomes" id="UP000272942">
    <property type="component" value="Unassembled WGS sequence"/>
</dbReference>